<comment type="similarity">
    <text evidence="2">Belongs to the LipB family.</text>
</comment>
<evidence type="ECO:0000256" key="3">
    <source>
        <dbReference type="ARBA" id="ARBA00012334"/>
    </source>
</evidence>
<feature type="domain" description="BPL/LPL catalytic" evidence="10">
    <location>
        <begin position="1"/>
        <end position="163"/>
    </location>
</feature>
<dbReference type="PANTHER" id="PTHR10993:SF7">
    <property type="entry name" value="LIPOYLTRANSFERASE 2, MITOCHONDRIAL-RELATED"/>
    <property type="match status" value="1"/>
</dbReference>
<evidence type="ECO:0000256" key="1">
    <source>
        <dbReference type="ARBA" id="ARBA00004821"/>
    </source>
</evidence>
<evidence type="ECO:0000313" key="12">
    <source>
        <dbReference type="Proteomes" id="UP000267821"/>
    </source>
</evidence>
<protein>
    <recommendedName>
        <fullName evidence="3">lipoyl(octanoyl) transferase</fullName>
        <ecNumber evidence="3">2.3.1.181</ecNumber>
    </recommendedName>
</protein>
<dbReference type="InterPro" id="IPR020605">
    <property type="entry name" value="Octanoyltransferase_CS"/>
</dbReference>
<dbReference type="EC" id="2.3.1.181" evidence="3"/>
<feature type="non-terminal residue" evidence="11">
    <location>
        <position position="163"/>
    </location>
</feature>
<evidence type="ECO:0000259" key="10">
    <source>
        <dbReference type="PROSITE" id="PS51733"/>
    </source>
</evidence>
<organism evidence="11 12">
    <name type="scientific">Terfezia boudieri ATCC MYA-4762</name>
    <dbReference type="NCBI Taxonomy" id="1051890"/>
    <lineage>
        <taxon>Eukaryota</taxon>
        <taxon>Fungi</taxon>
        <taxon>Dikarya</taxon>
        <taxon>Ascomycota</taxon>
        <taxon>Pezizomycotina</taxon>
        <taxon>Pezizomycetes</taxon>
        <taxon>Pezizales</taxon>
        <taxon>Pezizaceae</taxon>
        <taxon>Terfezia</taxon>
    </lineage>
</organism>
<evidence type="ECO:0000313" key="11">
    <source>
        <dbReference type="EMBL" id="RPB19472.1"/>
    </source>
</evidence>
<dbReference type="GO" id="GO:0009249">
    <property type="term" value="P:protein lipoylation"/>
    <property type="evidence" value="ECO:0007669"/>
    <property type="project" value="InterPro"/>
</dbReference>
<feature type="binding site" evidence="7">
    <location>
        <begin position="132"/>
        <end position="134"/>
    </location>
    <ligand>
        <name>substrate</name>
    </ligand>
</feature>
<dbReference type="PIRSF" id="PIRSF016262">
    <property type="entry name" value="LPLase"/>
    <property type="match status" value="1"/>
</dbReference>
<feature type="site" description="Lowers pKa of active site Cys" evidence="8">
    <location>
        <position position="116"/>
    </location>
</feature>
<dbReference type="Proteomes" id="UP000267821">
    <property type="component" value="Unassembled WGS sequence"/>
</dbReference>
<dbReference type="NCBIfam" id="TIGR00214">
    <property type="entry name" value="lipB"/>
    <property type="match status" value="1"/>
</dbReference>
<evidence type="ECO:0000256" key="7">
    <source>
        <dbReference type="PIRSR" id="PIRSR016262-2"/>
    </source>
</evidence>
<gene>
    <name evidence="11" type="ORF">L211DRAFT_769333</name>
</gene>
<evidence type="ECO:0000256" key="6">
    <source>
        <dbReference type="PIRSR" id="PIRSR016262-1"/>
    </source>
</evidence>
<feature type="binding site" evidence="7">
    <location>
        <begin position="51"/>
        <end position="58"/>
    </location>
    <ligand>
        <name>substrate</name>
    </ligand>
</feature>
<evidence type="ECO:0000256" key="5">
    <source>
        <dbReference type="ARBA" id="ARBA00023315"/>
    </source>
</evidence>
<feature type="binding site" evidence="7">
    <location>
        <begin position="119"/>
        <end position="121"/>
    </location>
    <ligand>
        <name>substrate</name>
    </ligand>
</feature>
<dbReference type="STRING" id="1051890.A0A3N4LDC4"/>
<feature type="non-terminal residue" evidence="11">
    <location>
        <position position="1"/>
    </location>
</feature>
<name>A0A3N4LDC4_9PEZI</name>
<sequence length="163" mass="18005">PPTIITSEFSPPVYTSGLRQQHKIPPSQKEYLTTTPHPVTGEYAEFVETRRGGQITWHGKGQCTIYPVVDLHGRRVGVRDWVDLLESITIDVLHSYGVAAAGRDSVHPGVWVGENKITAVGVRVRRFVANHGVGVNVDTDAWWWGRVVACGIVGRGVTDLKRE</sequence>
<keyword evidence="12" id="KW-1185">Reference proteome</keyword>
<dbReference type="InterPro" id="IPR045864">
    <property type="entry name" value="aa-tRNA-synth_II/BPL/LPL"/>
</dbReference>
<dbReference type="EMBL" id="ML121588">
    <property type="protein sequence ID" value="RPB19472.1"/>
    <property type="molecule type" value="Genomic_DNA"/>
</dbReference>
<dbReference type="InterPro" id="IPR004143">
    <property type="entry name" value="BPL_LPL_catalytic"/>
</dbReference>
<evidence type="ECO:0000256" key="4">
    <source>
        <dbReference type="ARBA" id="ARBA00022679"/>
    </source>
</evidence>
<keyword evidence="5" id="KW-0012">Acyltransferase</keyword>
<dbReference type="FunCoup" id="A0A3N4LDC4">
    <property type="interactions" value="400"/>
</dbReference>
<dbReference type="InterPro" id="IPR000544">
    <property type="entry name" value="Octanoyltransferase"/>
</dbReference>
<keyword evidence="4" id="KW-0808">Transferase</keyword>
<dbReference type="UniPathway" id="UPA00538">
    <property type="reaction ID" value="UER00592"/>
</dbReference>
<evidence type="ECO:0000256" key="9">
    <source>
        <dbReference type="SAM" id="MobiDB-lite"/>
    </source>
</evidence>
<dbReference type="PROSITE" id="PS51733">
    <property type="entry name" value="BPL_LPL_CATALYTIC"/>
    <property type="match status" value="1"/>
</dbReference>
<dbReference type="Pfam" id="PF21948">
    <property type="entry name" value="LplA-B_cat"/>
    <property type="match status" value="1"/>
</dbReference>
<dbReference type="InParanoid" id="A0A3N4LDC4"/>
<evidence type="ECO:0000256" key="8">
    <source>
        <dbReference type="PIRSR" id="PIRSR016262-3"/>
    </source>
</evidence>
<comment type="pathway">
    <text evidence="1">Protein modification; protein lipoylation via endogenous pathway; protein N(6)-(lipoyl)lysine from octanoyl-[acyl-carrier-protein]: step 1/2.</text>
</comment>
<accession>A0A3N4LDC4</accession>
<dbReference type="OrthoDB" id="19908at2759"/>
<proteinExistence type="inferred from homology"/>
<dbReference type="GO" id="GO:0033819">
    <property type="term" value="F:lipoyl(octanoyl) transferase activity"/>
    <property type="evidence" value="ECO:0007669"/>
    <property type="project" value="UniProtKB-EC"/>
</dbReference>
<evidence type="ECO:0000256" key="2">
    <source>
        <dbReference type="ARBA" id="ARBA00007907"/>
    </source>
</evidence>
<dbReference type="Gene3D" id="3.30.930.10">
    <property type="entry name" value="Bira Bifunctional Protein, Domain 2"/>
    <property type="match status" value="1"/>
</dbReference>
<dbReference type="SUPFAM" id="SSF55681">
    <property type="entry name" value="Class II aaRS and biotin synthetases"/>
    <property type="match status" value="1"/>
</dbReference>
<feature type="active site" description="Acyl-thioester intermediate" evidence="6">
    <location>
        <position position="150"/>
    </location>
</feature>
<feature type="region of interest" description="Disordered" evidence="9">
    <location>
        <begin position="15"/>
        <end position="35"/>
    </location>
</feature>
<reference evidence="11 12" key="1">
    <citation type="journal article" date="2018" name="Nat. Ecol. Evol.">
        <title>Pezizomycetes genomes reveal the molecular basis of ectomycorrhizal truffle lifestyle.</title>
        <authorList>
            <person name="Murat C."/>
            <person name="Payen T."/>
            <person name="Noel B."/>
            <person name="Kuo A."/>
            <person name="Morin E."/>
            <person name="Chen J."/>
            <person name="Kohler A."/>
            <person name="Krizsan K."/>
            <person name="Balestrini R."/>
            <person name="Da Silva C."/>
            <person name="Montanini B."/>
            <person name="Hainaut M."/>
            <person name="Levati E."/>
            <person name="Barry K.W."/>
            <person name="Belfiori B."/>
            <person name="Cichocki N."/>
            <person name="Clum A."/>
            <person name="Dockter R.B."/>
            <person name="Fauchery L."/>
            <person name="Guy J."/>
            <person name="Iotti M."/>
            <person name="Le Tacon F."/>
            <person name="Lindquist E.A."/>
            <person name="Lipzen A."/>
            <person name="Malagnac F."/>
            <person name="Mello A."/>
            <person name="Molinier V."/>
            <person name="Miyauchi S."/>
            <person name="Poulain J."/>
            <person name="Riccioni C."/>
            <person name="Rubini A."/>
            <person name="Sitrit Y."/>
            <person name="Splivallo R."/>
            <person name="Traeger S."/>
            <person name="Wang M."/>
            <person name="Zifcakova L."/>
            <person name="Wipf D."/>
            <person name="Zambonelli A."/>
            <person name="Paolocci F."/>
            <person name="Nowrousian M."/>
            <person name="Ottonello S."/>
            <person name="Baldrian P."/>
            <person name="Spatafora J.W."/>
            <person name="Henrissat B."/>
            <person name="Nagy L.G."/>
            <person name="Aury J.M."/>
            <person name="Wincker P."/>
            <person name="Grigoriev I.V."/>
            <person name="Bonfante P."/>
            <person name="Martin F.M."/>
        </authorList>
    </citation>
    <scope>NUCLEOTIDE SEQUENCE [LARGE SCALE GENOMIC DNA]</scope>
    <source>
        <strain evidence="11 12">ATCC MYA-4762</strain>
    </source>
</reference>
<dbReference type="PANTHER" id="PTHR10993">
    <property type="entry name" value="OCTANOYLTRANSFERASE"/>
    <property type="match status" value="1"/>
</dbReference>
<dbReference type="PROSITE" id="PS01313">
    <property type="entry name" value="LIPB"/>
    <property type="match status" value="1"/>
</dbReference>
<dbReference type="AlphaFoldDB" id="A0A3N4LDC4"/>